<dbReference type="InterPro" id="IPR010435">
    <property type="entry name" value="C5a/SBT2-like_Fn3"/>
</dbReference>
<dbReference type="PRINTS" id="PR00723">
    <property type="entry name" value="SUBTILISIN"/>
</dbReference>
<evidence type="ECO:0000259" key="10">
    <source>
        <dbReference type="Pfam" id="PF02225"/>
    </source>
</evidence>
<evidence type="ECO:0000256" key="5">
    <source>
        <dbReference type="ARBA" id="ARBA00022801"/>
    </source>
</evidence>
<protein>
    <recommendedName>
        <fullName evidence="14">Minor extracellular protease vpr</fullName>
    </recommendedName>
</protein>
<dbReference type="SUPFAM" id="SSF52025">
    <property type="entry name" value="PA domain"/>
    <property type="match status" value="1"/>
</dbReference>
<dbReference type="Pfam" id="PF00082">
    <property type="entry name" value="Peptidase_S8"/>
    <property type="match status" value="1"/>
</dbReference>
<dbReference type="InterPro" id="IPR015500">
    <property type="entry name" value="Peptidase_S8_subtilisin-rel"/>
</dbReference>
<keyword evidence="3 7" id="KW-0645">Protease</keyword>
<proteinExistence type="inferred from homology"/>
<evidence type="ECO:0000256" key="4">
    <source>
        <dbReference type="ARBA" id="ARBA00022729"/>
    </source>
</evidence>
<keyword evidence="4 8" id="KW-0732">Signal</keyword>
<reference evidence="12 13" key="1">
    <citation type="journal article" date="2024" name="Microbiol. Resour. Announc.">
        <title>Genome annotations for the ascomycete fungi Trichoderma harzianum, Trichoderma aggressivum, and Purpureocillium lilacinum.</title>
        <authorList>
            <person name="Beijen E.P.W."/>
            <person name="Ohm R.A."/>
        </authorList>
    </citation>
    <scope>NUCLEOTIDE SEQUENCE [LARGE SCALE GENOMIC DNA]</scope>
    <source>
        <strain evidence="12 13">CBS 150709</strain>
    </source>
</reference>
<keyword evidence="2" id="KW-0134">Cell wall</keyword>
<comment type="caution">
    <text evidence="12">The sequence shown here is derived from an EMBL/GenBank/DDBJ whole genome shotgun (WGS) entry which is preliminary data.</text>
</comment>
<accession>A0ABR0BXF3</accession>
<feature type="active site" description="Charge relay system" evidence="7">
    <location>
        <position position="182"/>
    </location>
</feature>
<dbReference type="Gene3D" id="3.50.30.30">
    <property type="match status" value="1"/>
</dbReference>
<dbReference type="InterPro" id="IPR046450">
    <property type="entry name" value="PA_dom_sf"/>
</dbReference>
<feature type="chain" id="PRO_5046301252" description="Minor extracellular protease vpr" evidence="8">
    <location>
        <begin position="20"/>
        <end position="912"/>
    </location>
</feature>
<name>A0ABR0BXF3_PURLI</name>
<evidence type="ECO:0000256" key="1">
    <source>
        <dbReference type="ARBA" id="ARBA00011073"/>
    </source>
</evidence>
<dbReference type="Proteomes" id="UP001287286">
    <property type="component" value="Unassembled WGS sequence"/>
</dbReference>
<dbReference type="CDD" id="cd07489">
    <property type="entry name" value="Peptidases_S8_5"/>
    <property type="match status" value="1"/>
</dbReference>
<evidence type="ECO:0008006" key="14">
    <source>
        <dbReference type="Google" id="ProtNLM"/>
    </source>
</evidence>
<keyword evidence="2" id="KW-0964">Secreted</keyword>
<dbReference type="InterPro" id="IPR036852">
    <property type="entry name" value="Peptidase_S8/S53_dom_sf"/>
</dbReference>
<sequence length="912" mass="97851">MVRTSILTSLLAVVSTALSERRFLPGGYIFEVEDGHVNPPPLKRHARKRRGNIILTAKDAGAVIQQVGSHGTTRMKLNFKHFKGVSVQLHDLKKAKDTVAQLASAPSIKNVWPIEIHDLPKVADGKVLTANDWNIKDGDHSQLSRRNIMNETDVWPPHIMTQVDKLRAKGITGKGIKLAIVDTGIDYTLKALGGCFGDGCRVSFGYDLVGDDYTGANVPVPDKDPMDCAGHGTHVAGIVAAIDEDYHFTGAAPDVTLGMYRVFGCLASGASDDVLIAAFNMAFEDGADVITASIGGPVGWSETAWSVAVSRLVEHGVVCTLAAGNDGARALFDASSAADGKGVTAIGSYESDQMPVFGFSSHYSVDGGPEKLFANGPTDLYNWPVPITPLPLYVLTLDPTVEADGCDPFPESVPDLSPYVVLIRRGTCLFSVKATNAVARGAKYILFYDHDVEKRLLDPLITGSNATAAALVTAGTGRRWINLVKAGHNITVSMKYPNKKDVCVAFDERPDRGGALSGFTSWGPSWDVDAKPQVGSVGGAIFSTWVGGYNIASGTSMATPLAAAIMALILQVRGPTAPKVLENLVSATANPQLWNAASSFADKLAPVPQQGGGLIQAYDAAYATTLLDPSSLSFNDTDNLVKKLEFVITNKGSSEVTYNVTHVPALTAYTLQKGSAWPQDFPPDLVEDHASLDLSDVTVSLKPGNRKILSVSAQPPANVDSKRLAVWSGYVVINGTDGTSLSLPYQGVSGSLKSTTVLLPDQAWMSWSNESNRGLYPTPDPAPANYTFTLPPPGTATNDDLLPMIYYNLAMGSRIVRADIVPMTTCPPKNLTVDDPLGGKYKTIGQHPSFPLRWNPRGRIRGLWDGALNNGQYAPAGKYKFVFRALRLFTDESKLENWDVAETQPFRLEYRT</sequence>
<dbReference type="InterPro" id="IPR022398">
    <property type="entry name" value="Peptidase_S8_His-AS"/>
</dbReference>
<keyword evidence="6 7" id="KW-0720">Serine protease</keyword>
<feature type="signal peptide" evidence="8">
    <location>
        <begin position="1"/>
        <end position="19"/>
    </location>
</feature>
<dbReference type="InterPro" id="IPR034187">
    <property type="entry name" value="Peptidases_S8_5"/>
</dbReference>
<dbReference type="CDD" id="cd02124">
    <property type="entry name" value="PA_PoS1_like"/>
    <property type="match status" value="1"/>
</dbReference>
<feature type="domain" description="Peptidase S8/S53" evidence="9">
    <location>
        <begin position="173"/>
        <end position="589"/>
    </location>
</feature>
<evidence type="ECO:0000256" key="6">
    <source>
        <dbReference type="ARBA" id="ARBA00022825"/>
    </source>
</evidence>
<feature type="active site" description="Charge relay system" evidence="7">
    <location>
        <position position="556"/>
    </location>
</feature>
<dbReference type="Pfam" id="PF02225">
    <property type="entry name" value="PA"/>
    <property type="match status" value="1"/>
</dbReference>
<evidence type="ECO:0000313" key="12">
    <source>
        <dbReference type="EMBL" id="KAK4088557.1"/>
    </source>
</evidence>
<feature type="active site" description="Charge relay system" evidence="7">
    <location>
        <position position="231"/>
    </location>
</feature>
<dbReference type="SUPFAM" id="SSF52743">
    <property type="entry name" value="Subtilisin-like"/>
    <property type="match status" value="1"/>
</dbReference>
<feature type="domain" description="PA" evidence="10">
    <location>
        <begin position="402"/>
        <end position="460"/>
    </location>
</feature>
<evidence type="ECO:0000256" key="7">
    <source>
        <dbReference type="PROSITE-ProRule" id="PRU01240"/>
    </source>
</evidence>
<dbReference type="Gene3D" id="3.40.50.200">
    <property type="entry name" value="Peptidase S8/S53 domain"/>
    <property type="match status" value="2"/>
</dbReference>
<evidence type="ECO:0000256" key="8">
    <source>
        <dbReference type="SAM" id="SignalP"/>
    </source>
</evidence>
<gene>
    <name evidence="12" type="ORF">Purlil1_7108</name>
</gene>
<keyword evidence="13" id="KW-1185">Reference proteome</keyword>
<evidence type="ECO:0000256" key="2">
    <source>
        <dbReference type="ARBA" id="ARBA00022512"/>
    </source>
</evidence>
<dbReference type="PROSITE" id="PS00137">
    <property type="entry name" value="SUBTILASE_HIS"/>
    <property type="match status" value="1"/>
</dbReference>
<evidence type="ECO:0000256" key="3">
    <source>
        <dbReference type="ARBA" id="ARBA00022670"/>
    </source>
</evidence>
<keyword evidence="5 7" id="KW-0378">Hydrolase</keyword>
<feature type="domain" description="C5a peptidase/Subtilisin-like protease SBT2-like Fn3-like" evidence="11">
    <location>
        <begin position="633"/>
        <end position="745"/>
    </location>
</feature>
<organism evidence="12 13">
    <name type="scientific">Purpureocillium lilacinum</name>
    <name type="common">Paecilomyces lilacinus</name>
    <dbReference type="NCBI Taxonomy" id="33203"/>
    <lineage>
        <taxon>Eukaryota</taxon>
        <taxon>Fungi</taxon>
        <taxon>Dikarya</taxon>
        <taxon>Ascomycota</taxon>
        <taxon>Pezizomycotina</taxon>
        <taxon>Sordariomycetes</taxon>
        <taxon>Hypocreomycetidae</taxon>
        <taxon>Hypocreales</taxon>
        <taxon>Ophiocordycipitaceae</taxon>
        <taxon>Purpureocillium</taxon>
    </lineage>
</organism>
<dbReference type="PANTHER" id="PTHR43806">
    <property type="entry name" value="PEPTIDASE S8"/>
    <property type="match status" value="1"/>
</dbReference>
<dbReference type="InterPro" id="IPR023828">
    <property type="entry name" value="Peptidase_S8_Ser-AS"/>
</dbReference>
<dbReference type="PANTHER" id="PTHR43806:SF66">
    <property type="entry name" value="SERIN ENDOPEPTIDASE"/>
    <property type="match status" value="1"/>
</dbReference>
<dbReference type="InterPro" id="IPR003137">
    <property type="entry name" value="PA_domain"/>
</dbReference>
<dbReference type="EMBL" id="JAWRVI010000024">
    <property type="protein sequence ID" value="KAK4088557.1"/>
    <property type="molecule type" value="Genomic_DNA"/>
</dbReference>
<dbReference type="Pfam" id="PF06280">
    <property type="entry name" value="fn3_5"/>
    <property type="match status" value="1"/>
</dbReference>
<dbReference type="InterPro" id="IPR050131">
    <property type="entry name" value="Peptidase_S8_subtilisin-like"/>
</dbReference>
<evidence type="ECO:0000313" key="13">
    <source>
        <dbReference type="Proteomes" id="UP001287286"/>
    </source>
</evidence>
<dbReference type="PROSITE" id="PS51892">
    <property type="entry name" value="SUBTILASE"/>
    <property type="match status" value="1"/>
</dbReference>
<dbReference type="InterPro" id="IPR000209">
    <property type="entry name" value="Peptidase_S8/S53_dom"/>
</dbReference>
<evidence type="ECO:0000259" key="11">
    <source>
        <dbReference type="Pfam" id="PF06280"/>
    </source>
</evidence>
<comment type="similarity">
    <text evidence="1 7">Belongs to the peptidase S8 family.</text>
</comment>
<evidence type="ECO:0000259" key="9">
    <source>
        <dbReference type="Pfam" id="PF00082"/>
    </source>
</evidence>
<dbReference type="PROSITE" id="PS00138">
    <property type="entry name" value="SUBTILASE_SER"/>
    <property type="match status" value="1"/>
</dbReference>